<protein>
    <submittedName>
        <fullName evidence="2">HNH endonuclease</fullName>
    </submittedName>
</protein>
<sequence length="222" mass="25122">MSRGERYTRELLAEAARRCGSIDEVIAFFGTPPYGHLRRYLLRRFRHFGIDVSHFARRPYRTSGPRPSRAELSAAIESSRSLAEALRRLGRPDTSHQRALLRAHAQEESLSTAHFLGQAHQRGRPGPTPVRRPAEVLVKTDTGRRTPAHLLRRALREIGVPEQCAGCGSGPVWHGRPMTLEVDHINADWKDNQPHNLRLLCPNCHAITDTWCRGGNRQRKQG</sequence>
<organism evidence="2 3">
    <name type="scientific">Streptomyces yaizuensis</name>
    <dbReference type="NCBI Taxonomy" id="2989713"/>
    <lineage>
        <taxon>Bacteria</taxon>
        <taxon>Bacillati</taxon>
        <taxon>Actinomycetota</taxon>
        <taxon>Actinomycetes</taxon>
        <taxon>Kitasatosporales</taxon>
        <taxon>Streptomycetaceae</taxon>
        <taxon>Streptomyces</taxon>
    </lineage>
</organism>
<dbReference type="CDD" id="cd00085">
    <property type="entry name" value="HNHc"/>
    <property type="match status" value="1"/>
</dbReference>
<keyword evidence="2" id="KW-0378">Hydrolase</keyword>
<feature type="domain" description="HNH" evidence="1">
    <location>
        <begin position="164"/>
        <end position="205"/>
    </location>
</feature>
<keyword evidence="2" id="KW-0255">Endonuclease</keyword>
<reference evidence="2 3" key="1">
    <citation type="submission" date="2022-10" db="EMBL/GenBank/DDBJ databases">
        <title>Draft genome sequence of Streptomyces sp. YSPA8.</title>
        <authorList>
            <person name="Moriuchi R."/>
            <person name="Dohra H."/>
            <person name="Yamamura H."/>
            <person name="Kodani S."/>
        </authorList>
    </citation>
    <scope>NUCLEOTIDE SEQUENCE [LARGE SCALE GENOMIC DNA]</scope>
    <source>
        <strain evidence="2 3">YSPA8</strain>
    </source>
</reference>
<evidence type="ECO:0000313" key="3">
    <source>
        <dbReference type="Proteomes" id="UP001291653"/>
    </source>
</evidence>
<keyword evidence="3" id="KW-1185">Reference proteome</keyword>
<name>A0ABQ5NU18_9ACTN</name>
<dbReference type="Pfam" id="PF01844">
    <property type="entry name" value="HNH"/>
    <property type="match status" value="1"/>
</dbReference>
<dbReference type="InterPro" id="IPR002711">
    <property type="entry name" value="HNH"/>
</dbReference>
<comment type="caution">
    <text evidence="2">The sequence shown here is derived from an EMBL/GenBank/DDBJ whole genome shotgun (WGS) entry which is preliminary data.</text>
</comment>
<dbReference type="GO" id="GO:0004519">
    <property type="term" value="F:endonuclease activity"/>
    <property type="evidence" value="ECO:0007669"/>
    <property type="project" value="UniProtKB-KW"/>
</dbReference>
<evidence type="ECO:0000259" key="1">
    <source>
        <dbReference type="Pfam" id="PF01844"/>
    </source>
</evidence>
<dbReference type="EMBL" id="BSBI01000002">
    <property type="protein sequence ID" value="GLF93501.1"/>
    <property type="molecule type" value="Genomic_DNA"/>
</dbReference>
<dbReference type="Proteomes" id="UP001291653">
    <property type="component" value="Unassembled WGS sequence"/>
</dbReference>
<dbReference type="RefSeq" id="WP_323445615.1">
    <property type="nucleotide sequence ID" value="NZ_BSBI01000002.1"/>
</dbReference>
<accession>A0ABQ5NU18</accession>
<evidence type="ECO:0000313" key="2">
    <source>
        <dbReference type="EMBL" id="GLF93501.1"/>
    </source>
</evidence>
<keyword evidence="2" id="KW-0540">Nuclease</keyword>
<dbReference type="InterPro" id="IPR003615">
    <property type="entry name" value="HNH_nuc"/>
</dbReference>
<proteinExistence type="predicted"/>
<gene>
    <name evidence="2" type="ORF">SYYSPA8_04410</name>
</gene>